<keyword evidence="1" id="KW-0472">Membrane</keyword>
<keyword evidence="1" id="KW-1133">Transmembrane helix</keyword>
<gene>
    <name evidence="2" type="ORF">V7S98_12715</name>
</gene>
<keyword evidence="1" id="KW-0812">Transmembrane</keyword>
<evidence type="ECO:0000313" key="3">
    <source>
        <dbReference type="Proteomes" id="UP001380290"/>
    </source>
</evidence>
<evidence type="ECO:0000256" key="1">
    <source>
        <dbReference type="SAM" id="Phobius"/>
    </source>
</evidence>
<comment type="caution">
    <text evidence="2">The sequence shown here is derived from an EMBL/GenBank/DDBJ whole genome shotgun (WGS) entry which is preliminary data.</text>
</comment>
<dbReference type="EMBL" id="JBBHLC010000031">
    <property type="protein sequence ID" value="MEJ5864087.1"/>
    <property type="molecule type" value="Genomic_DNA"/>
</dbReference>
<feature type="transmembrane region" description="Helical" evidence="1">
    <location>
        <begin position="56"/>
        <end position="73"/>
    </location>
</feature>
<evidence type="ECO:0008006" key="4">
    <source>
        <dbReference type="Google" id="ProtNLM"/>
    </source>
</evidence>
<protein>
    <recommendedName>
        <fullName evidence="4">DUF4231 domain-containing protein</fullName>
    </recommendedName>
</protein>
<accession>A0ABU8QTY2</accession>
<dbReference type="RefSeq" id="WP_339599479.1">
    <property type="nucleotide sequence ID" value="NZ_JBBHLC010000031.1"/>
</dbReference>
<keyword evidence="3" id="KW-1185">Reference proteome</keyword>
<evidence type="ECO:0000313" key="2">
    <source>
        <dbReference type="EMBL" id="MEJ5864087.1"/>
    </source>
</evidence>
<reference evidence="2 3" key="1">
    <citation type="submission" date="2024-02" db="EMBL/GenBank/DDBJ databases">
        <title>Identification of pathogenicity and growth-promoting function of Pseudomonas putida variant.</title>
        <authorList>
            <person name="Sun J."/>
        </authorList>
    </citation>
    <scope>NUCLEOTIDE SEQUENCE [LARGE SCALE GENOMIC DNA]</scope>
    <source>
        <strain evidence="2 3">A03</strain>
    </source>
</reference>
<dbReference type="Proteomes" id="UP001380290">
    <property type="component" value="Unassembled WGS sequence"/>
</dbReference>
<name>A0ABU8QTY2_9PSED</name>
<proteinExistence type="predicted"/>
<organism evidence="2 3">
    <name type="scientific">Pseudomonas farsensis</name>
    <dbReference type="NCBI Taxonomy" id="2745492"/>
    <lineage>
        <taxon>Bacteria</taxon>
        <taxon>Pseudomonadati</taxon>
        <taxon>Pseudomonadota</taxon>
        <taxon>Gammaproteobacteria</taxon>
        <taxon>Pseudomonadales</taxon>
        <taxon>Pseudomonadaceae</taxon>
        <taxon>Pseudomonas</taxon>
    </lineage>
</organism>
<feature type="transmembrane region" description="Helical" evidence="1">
    <location>
        <begin position="34"/>
        <end position="50"/>
    </location>
</feature>
<sequence>MDAAAPESTNAEIERLIETKSELYRLGWHSKRKFYAAILLVFLYIGSFAAGDLLLHGVSVVNLLAIIATGLAFKKATAMERMTFHYQAEYWEVSKKLDALGQAGKNSSQQDIKNSI</sequence>